<dbReference type="EMBL" id="ML121574">
    <property type="protein sequence ID" value="RPB20315.1"/>
    <property type="molecule type" value="Genomic_DNA"/>
</dbReference>
<sequence>MSSYQKAGHSNPFRAPQLFQNTDFNVKYLVISITRVIFSIPRLNLFIYHPNRAGSQARKCCTSVACCTVYIPNGRHIDIPFILLHCIKGALHRPSLLPYQTLLTMAQPDYPWPVCPEITTHNVDIGSLVDRTAVTPLVHLLSQWQLPVPVCDFPLLYRCPSTSVFISTSYSCSKCRLMLAPKKYGIEIPAAVKAMCVTVRQTTSYSKGRCKIISAPLSSSMPTVLIKAPLSSSRVTAALSPFLIASKLSFAIRGPWKQYVSSDQVSGQDLVRELRMLMLTPKLQIALATSGIGKSTDQMRAELVTAINLSPWSGGDHGSLAAATEGKIMLVPTFIYICGVCECGEIVMCCSYVDWYYKCMNDWPIVWELQQQDKHGIG</sequence>
<accession>A0A3N4LQP2</accession>
<organism evidence="1 2">
    <name type="scientific">Terfezia boudieri ATCC MYA-4762</name>
    <dbReference type="NCBI Taxonomy" id="1051890"/>
    <lineage>
        <taxon>Eukaryota</taxon>
        <taxon>Fungi</taxon>
        <taxon>Dikarya</taxon>
        <taxon>Ascomycota</taxon>
        <taxon>Pezizomycotina</taxon>
        <taxon>Pezizomycetes</taxon>
        <taxon>Pezizales</taxon>
        <taxon>Pezizaceae</taxon>
        <taxon>Terfezia</taxon>
    </lineage>
</organism>
<reference evidence="1 2" key="1">
    <citation type="journal article" date="2018" name="Nat. Ecol. Evol.">
        <title>Pezizomycetes genomes reveal the molecular basis of ectomycorrhizal truffle lifestyle.</title>
        <authorList>
            <person name="Murat C."/>
            <person name="Payen T."/>
            <person name="Noel B."/>
            <person name="Kuo A."/>
            <person name="Morin E."/>
            <person name="Chen J."/>
            <person name="Kohler A."/>
            <person name="Krizsan K."/>
            <person name="Balestrini R."/>
            <person name="Da Silva C."/>
            <person name="Montanini B."/>
            <person name="Hainaut M."/>
            <person name="Levati E."/>
            <person name="Barry K.W."/>
            <person name="Belfiori B."/>
            <person name="Cichocki N."/>
            <person name="Clum A."/>
            <person name="Dockter R.B."/>
            <person name="Fauchery L."/>
            <person name="Guy J."/>
            <person name="Iotti M."/>
            <person name="Le Tacon F."/>
            <person name="Lindquist E.A."/>
            <person name="Lipzen A."/>
            <person name="Malagnac F."/>
            <person name="Mello A."/>
            <person name="Molinier V."/>
            <person name="Miyauchi S."/>
            <person name="Poulain J."/>
            <person name="Riccioni C."/>
            <person name="Rubini A."/>
            <person name="Sitrit Y."/>
            <person name="Splivallo R."/>
            <person name="Traeger S."/>
            <person name="Wang M."/>
            <person name="Zifcakova L."/>
            <person name="Wipf D."/>
            <person name="Zambonelli A."/>
            <person name="Paolocci F."/>
            <person name="Nowrousian M."/>
            <person name="Ottonello S."/>
            <person name="Baldrian P."/>
            <person name="Spatafora J.W."/>
            <person name="Henrissat B."/>
            <person name="Nagy L.G."/>
            <person name="Aury J.M."/>
            <person name="Wincker P."/>
            <person name="Grigoriev I.V."/>
            <person name="Bonfante P."/>
            <person name="Martin F.M."/>
        </authorList>
    </citation>
    <scope>NUCLEOTIDE SEQUENCE [LARGE SCALE GENOMIC DNA]</scope>
    <source>
        <strain evidence="1 2">ATCC MYA-4762</strain>
    </source>
</reference>
<evidence type="ECO:0000313" key="2">
    <source>
        <dbReference type="Proteomes" id="UP000267821"/>
    </source>
</evidence>
<dbReference type="AlphaFoldDB" id="A0A3N4LQP2"/>
<protein>
    <submittedName>
        <fullName evidence="1">Uncharacterized protein</fullName>
    </submittedName>
</protein>
<keyword evidence="2" id="KW-1185">Reference proteome</keyword>
<name>A0A3N4LQP2_9PEZI</name>
<dbReference type="InParanoid" id="A0A3N4LQP2"/>
<evidence type="ECO:0000313" key="1">
    <source>
        <dbReference type="EMBL" id="RPB20315.1"/>
    </source>
</evidence>
<dbReference type="Proteomes" id="UP000267821">
    <property type="component" value="Unassembled WGS sequence"/>
</dbReference>
<gene>
    <name evidence="1" type="ORF">L211DRAFT_893612</name>
</gene>
<proteinExistence type="predicted"/>